<dbReference type="NCBIfam" id="TIGR03925">
    <property type="entry name" value="T7SS_EccC_b"/>
    <property type="match status" value="1"/>
</dbReference>
<feature type="transmembrane region" description="Helical" evidence="11">
    <location>
        <begin position="70"/>
        <end position="89"/>
    </location>
</feature>
<dbReference type="InterPro" id="IPR002543">
    <property type="entry name" value="FtsK_dom"/>
</dbReference>
<evidence type="ECO:0000259" key="12">
    <source>
        <dbReference type="PROSITE" id="PS50901"/>
    </source>
</evidence>
<evidence type="ECO:0000256" key="3">
    <source>
        <dbReference type="ARBA" id="ARBA00022692"/>
    </source>
</evidence>
<accession>A0A366DFQ6</accession>
<comment type="caution">
    <text evidence="13">The sequence shown here is derived from an EMBL/GenBank/DDBJ whole genome shotgun (WGS) entry which is preliminary data.</text>
</comment>
<feature type="binding site" evidence="9">
    <location>
        <begin position="485"/>
        <end position="492"/>
    </location>
    <ligand>
        <name>ATP</name>
        <dbReference type="ChEBI" id="CHEBI:30616"/>
    </ligand>
</feature>
<evidence type="ECO:0000256" key="7">
    <source>
        <dbReference type="ARBA" id="ARBA00022989"/>
    </source>
</evidence>
<dbReference type="PANTHER" id="PTHR22683">
    <property type="entry name" value="SPORULATION PROTEIN RELATED"/>
    <property type="match status" value="1"/>
</dbReference>
<organism evidence="13 14">
    <name type="scientific">Nocardia puris</name>
    <dbReference type="NCBI Taxonomy" id="208602"/>
    <lineage>
        <taxon>Bacteria</taxon>
        <taxon>Bacillati</taxon>
        <taxon>Actinomycetota</taxon>
        <taxon>Actinomycetes</taxon>
        <taxon>Mycobacteriales</taxon>
        <taxon>Nocardiaceae</taxon>
        <taxon>Nocardia</taxon>
    </lineage>
</organism>
<keyword evidence="2" id="KW-1003">Cell membrane</keyword>
<evidence type="ECO:0000256" key="10">
    <source>
        <dbReference type="SAM" id="MobiDB-lite"/>
    </source>
</evidence>
<keyword evidence="6 9" id="KW-0067">ATP-binding</keyword>
<evidence type="ECO:0000256" key="8">
    <source>
        <dbReference type="ARBA" id="ARBA00023136"/>
    </source>
</evidence>
<protein>
    <submittedName>
        <fullName evidence="13">S-DNA-T family DNA segregation ATPase FtsK/SpoIIIE</fullName>
    </submittedName>
</protein>
<evidence type="ECO:0000256" key="5">
    <source>
        <dbReference type="ARBA" id="ARBA00022741"/>
    </source>
</evidence>
<comment type="subcellular location">
    <subcellularLocation>
        <location evidence="1">Cell membrane</location>
        <topology evidence="1">Multi-pass membrane protein</topology>
    </subcellularLocation>
</comment>
<gene>
    <name evidence="13" type="ORF">DFR74_108127</name>
</gene>
<dbReference type="PANTHER" id="PTHR22683:SF1">
    <property type="entry name" value="TYPE VII SECRETION SYSTEM PROTEIN ESSC"/>
    <property type="match status" value="1"/>
</dbReference>
<evidence type="ECO:0000256" key="2">
    <source>
        <dbReference type="ARBA" id="ARBA00022475"/>
    </source>
</evidence>
<keyword evidence="8 11" id="KW-0472">Membrane</keyword>
<dbReference type="InterPro" id="IPR003593">
    <property type="entry name" value="AAA+_ATPase"/>
</dbReference>
<dbReference type="GO" id="GO:0005886">
    <property type="term" value="C:plasma membrane"/>
    <property type="evidence" value="ECO:0007669"/>
    <property type="project" value="UniProtKB-SubCell"/>
</dbReference>
<feature type="compositionally biased region" description="Low complexity" evidence="10">
    <location>
        <begin position="738"/>
        <end position="747"/>
    </location>
</feature>
<feature type="domain" description="FtsK" evidence="12">
    <location>
        <begin position="873"/>
        <end position="1076"/>
    </location>
</feature>
<evidence type="ECO:0000256" key="6">
    <source>
        <dbReference type="ARBA" id="ARBA00022840"/>
    </source>
</evidence>
<dbReference type="RefSeq" id="WP_067507370.1">
    <property type="nucleotide sequence ID" value="NZ_QNRE01000008.1"/>
</dbReference>
<feature type="region of interest" description="Disordered" evidence="10">
    <location>
        <begin position="734"/>
        <end position="804"/>
    </location>
</feature>
<dbReference type="OrthoDB" id="9807790at2"/>
<evidence type="ECO:0000256" key="9">
    <source>
        <dbReference type="PROSITE-ProRule" id="PRU00289"/>
    </source>
</evidence>
<dbReference type="InterPro" id="IPR023836">
    <property type="entry name" value="EccCa-like_Actinobacteria"/>
</dbReference>
<dbReference type="PROSITE" id="PS50901">
    <property type="entry name" value="FTSK"/>
    <property type="match status" value="3"/>
</dbReference>
<reference evidence="13 14" key="1">
    <citation type="submission" date="2018-06" db="EMBL/GenBank/DDBJ databases">
        <title>Genomic Encyclopedia of Type Strains, Phase IV (KMG-IV): sequencing the most valuable type-strain genomes for metagenomic binning, comparative biology and taxonomic classification.</title>
        <authorList>
            <person name="Goeker M."/>
        </authorList>
    </citation>
    <scope>NUCLEOTIDE SEQUENCE [LARGE SCALE GENOMIC DNA]</scope>
    <source>
        <strain evidence="13 14">DSM 44599</strain>
    </source>
</reference>
<dbReference type="GO" id="GO:0003677">
    <property type="term" value="F:DNA binding"/>
    <property type="evidence" value="ECO:0007669"/>
    <property type="project" value="InterPro"/>
</dbReference>
<keyword evidence="3 11" id="KW-0812">Transmembrane</keyword>
<evidence type="ECO:0000256" key="1">
    <source>
        <dbReference type="ARBA" id="ARBA00004651"/>
    </source>
</evidence>
<keyword evidence="4" id="KW-0677">Repeat</keyword>
<keyword evidence="14" id="KW-1185">Reference proteome</keyword>
<dbReference type="SUPFAM" id="SSF52540">
    <property type="entry name" value="P-loop containing nucleoside triphosphate hydrolases"/>
    <property type="match status" value="3"/>
</dbReference>
<dbReference type="InterPro" id="IPR023837">
    <property type="entry name" value="EccCb-like_Actinobacteria"/>
</dbReference>
<dbReference type="Gene3D" id="3.40.50.300">
    <property type="entry name" value="P-loop containing nucleotide triphosphate hydrolases"/>
    <property type="match status" value="4"/>
</dbReference>
<sequence length="1393" mass="151009">MATEGFVRRPRIAPPRAPGGEVALTAPPEIPRPVPTGLLMKLMPVVMVVAVIGMIAMMVMMGRNLLANPFMMMFPMMMIMSMVGMMAGFRGGTGGPKKAAELNEERKDYFRYLDQVRKDVRKTGTAQLTALLWSHPDPADLQSIAGTRRMWERRPNDPDFGHVRVGVGSHRLATKLARPETGPLEDLEPVSTVALRRFVRTHSVVHGLPTAISLRAFPAINIEGDHDQTRMLVRSMVMEFATFHGPDHAAVAIICADPDAETWSWAKWLPHLQHPVDRDGMGTARMMYRSLAELETAMAAELLERGRFMRNAQPTAGRVHLLVIIDDGYVSGSERIVSDAGLDSVTVLDLTAPQAGLAVRRGLQLVVADGMVAAKSAAGVEKFATADAVTRSEAESLARDLARYRIATAAQIVSLGDETRAVPGLMALLKIPDAARIDPAVVWRPRSDRERLRVPIGITPDGTPVEIDIKESAENGMGPHGLCIGATGSGKSEFLRTLVLSLVTTHSPDLLNLVLVDFKGGATFLGLESLPHVAAVITNLEEELSMVDRMKDALAGEMNRRQELLRAAGNFANVTEYEKARAAGAQLDPLPALFVVVDEFSELLSQKPDFADLFVMIGRLGRSLRVHLLLASQRLEENKLRGLDSHLSYRIGLRTFSANESRAVLGITDAYHLPSVPGSGYLKSDADDPLRFNAAYVSGPYVSPRGSTQIDGEAVGGQHPVIFTASEVEIVDDPANSGAVPAPAGLPDLPPAPGAAELSRPGLPDLPPPPGGLDLPPPPPAGGPELPAPPGVDDSAVAEPATSAQRVPATLLQVVVERLTGHGRPAHEVWLPPLDESPSVDMLLPDPDWRSPVNQHGQLWLPIGVIDKPYEQRRDVLIVDLAGAQGNMAVVGGPQSGKSTTLRTIIMAAAATHTPEQVQFYCLDFGGGTLMGLADLPHVGSVAGRMDVDRVRRTIAEVTTLLRQREERFRELGVESIQHFRRRKAELLTRSPEEQAADPLSEDQFGDVFLVVDGWSTIRGEYDTLEASFNALAAQGLSYGIHLIIAASRWPEIRPAIKDLIGTRLELRLGDPADSEMDRRTAVLVPVGRPGRGLTPQKLHMLVALPRLDSSSDPGSLSEGIAAAKRQFAEMYGERRAPDVRMLPLRIPRAEVLAIAAAQGIEQSPTRAVIGLGENELSPLVLDFDAQPHLMAFADVECGKTTLLRNIVLGVTENSTAETARVILIDYRRTMLGVIEGDQLAGYSTSSQTSVPMIKEVANYLAKRFPPPDITPQQLRDRSWWTGPEIYIVVDDYDMVATSQNPLDPLMEYLPQARDIGMHLIVARRSGGAARALYDKVLGRMKDLSVDGLLMSAPKDEGKLLGDIRATRLPPGRGTLVSRGEPQMIQVSYLDPN</sequence>
<dbReference type="InterPro" id="IPR050206">
    <property type="entry name" value="FtsK/SpoIIIE/SftA"/>
</dbReference>
<feature type="region of interest" description="Disordered" evidence="10">
    <location>
        <begin position="1"/>
        <end position="24"/>
    </location>
</feature>
<dbReference type="STRING" id="1210090.GCA_001613185_02156"/>
<dbReference type="InterPro" id="IPR027417">
    <property type="entry name" value="P-loop_NTPase"/>
</dbReference>
<evidence type="ECO:0000313" key="13">
    <source>
        <dbReference type="EMBL" id="RBO88902.1"/>
    </source>
</evidence>
<dbReference type="GO" id="GO:0005524">
    <property type="term" value="F:ATP binding"/>
    <property type="evidence" value="ECO:0007669"/>
    <property type="project" value="UniProtKB-UniRule"/>
</dbReference>
<feature type="domain" description="FtsK" evidence="12">
    <location>
        <begin position="1177"/>
        <end position="1359"/>
    </location>
</feature>
<feature type="transmembrane region" description="Helical" evidence="11">
    <location>
        <begin position="38"/>
        <end position="58"/>
    </location>
</feature>
<dbReference type="Proteomes" id="UP000252586">
    <property type="component" value="Unassembled WGS sequence"/>
</dbReference>
<dbReference type="Pfam" id="PF01580">
    <property type="entry name" value="FtsK_SpoIIIE"/>
    <property type="match status" value="2"/>
</dbReference>
<dbReference type="EMBL" id="QNRE01000008">
    <property type="protein sequence ID" value="RBO88902.1"/>
    <property type="molecule type" value="Genomic_DNA"/>
</dbReference>
<feature type="domain" description="FtsK" evidence="12">
    <location>
        <begin position="462"/>
        <end position="662"/>
    </location>
</feature>
<evidence type="ECO:0000256" key="4">
    <source>
        <dbReference type="ARBA" id="ARBA00022737"/>
    </source>
</evidence>
<keyword evidence="7 11" id="KW-1133">Transmembrane helix</keyword>
<feature type="compositionally biased region" description="Pro residues" evidence="10">
    <location>
        <begin position="764"/>
        <end position="790"/>
    </location>
</feature>
<evidence type="ECO:0000313" key="14">
    <source>
        <dbReference type="Proteomes" id="UP000252586"/>
    </source>
</evidence>
<evidence type="ECO:0000256" key="11">
    <source>
        <dbReference type="SAM" id="Phobius"/>
    </source>
</evidence>
<keyword evidence="5 9" id="KW-0547">Nucleotide-binding</keyword>
<feature type="binding site" evidence="9">
    <location>
        <begin position="1194"/>
        <end position="1201"/>
    </location>
    <ligand>
        <name>ATP</name>
        <dbReference type="ChEBI" id="CHEBI:30616"/>
    </ligand>
</feature>
<dbReference type="NCBIfam" id="TIGR03924">
    <property type="entry name" value="T7SS_EccC_a"/>
    <property type="match status" value="1"/>
</dbReference>
<proteinExistence type="predicted"/>
<dbReference type="SMART" id="SM00382">
    <property type="entry name" value="AAA"/>
    <property type="match status" value="2"/>
</dbReference>
<feature type="binding site" evidence="9">
    <location>
        <begin position="892"/>
        <end position="899"/>
    </location>
    <ligand>
        <name>ATP</name>
        <dbReference type="ChEBI" id="CHEBI:30616"/>
    </ligand>
</feature>
<name>A0A366DFQ6_9NOCA</name>
<feature type="compositionally biased region" description="Low complexity" evidence="10">
    <location>
        <begin position="754"/>
        <end position="763"/>
    </location>
</feature>